<dbReference type="AlphaFoldDB" id="A0A5S6PYW3"/>
<dbReference type="GO" id="GO:0003735">
    <property type="term" value="F:structural constituent of ribosome"/>
    <property type="evidence" value="ECO:0007669"/>
    <property type="project" value="InterPro"/>
</dbReference>
<name>A0A5S6PYW3_TRIMR</name>
<dbReference type="Gene3D" id="2.40.50.140">
    <property type="entry name" value="Nucleic acid-binding proteins"/>
    <property type="match status" value="1"/>
</dbReference>
<proteinExistence type="predicted"/>
<dbReference type="GO" id="GO:0032543">
    <property type="term" value="P:mitochondrial translation"/>
    <property type="evidence" value="ECO:0007669"/>
    <property type="project" value="TreeGrafter"/>
</dbReference>
<dbReference type="Proteomes" id="UP000046395">
    <property type="component" value="Unassembled WGS sequence"/>
</dbReference>
<sequence length="126" mass="14586">MERPADVGSCIEIVRSRLRAVSLRCVRVRRNEFNSFLNMYFSKPTDFWALTKEHTIAIGDLVLIRKLDTSVVPTVMHSVEKVVLRHGHLVDPITKKRVICDVYEDELALRNNLVKTLLQQRLSRLS</sequence>
<organism evidence="1 2">
    <name type="scientific">Trichuris muris</name>
    <name type="common">Mouse whipworm</name>
    <dbReference type="NCBI Taxonomy" id="70415"/>
    <lineage>
        <taxon>Eukaryota</taxon>
        <taxon>Metazoa</taxon>
        <taxon>Ecdysozoa</taxon>
        <taxon>Nematoda</taxon>
        <taxon>Enoplea</taxon>
        <taxon>Dorylaimia</taxon>
        <taxon>Trichinellida</taxon>
        <taxon>Trichuridae</taxon>
        <taxon>Trichuris</taxon>
    </lineage>
</organism>
<dbReference type="PANTHER" id="PTHR24088">
    <property type="entry name" value="28S RIBOSOMAL PROTEIN S17, MITOCHONDRIAL"/>
    <property type="match status" value="1"/>
</dbReference>
<dbReference type="PANTHER" id="PTHR24088:SF0">
    <property type="entry name" value="SMALL RIBOSOMAL SUBUNIT PROTEIN US17M"/>
    <property type="match status" value="1"/>
</dbReference>
<dbReference type="STRING" id="70415.A0A5S6PYW3"/>
<dbReference type="InterPro" id="IPR012340">
    <property type="entry name" value="NA-bd_OB-fold"/>
</dbReference>
<protein>
    <submittedName>
        <fullName evidence="2">Uncharacterized protein</fullName>
    </submittedName>
</protein>
<evidence type="ECO:0000313" key="1">
    <source>
        <dbReference type="Proteomes" id="UP000046395"/>
    </source>
</evidence>
<evidence type="ECO:0000313" key="2">
    <source>
        <dbReference type="WBParaSite" id="TMUE_0000000069.1"/>
    </source>
</evidence>
<keyword evidence="1" id="KW-1185">Reference proteome</keyword>
<accession>A0A5S6PYW3</accession>
<dbReference type="InterPro" id="IPR039193">
    <property type="entry name" value="Ribosomal_uS17m_metazoa"/>
</dbReference>
<dbReference type="WBParaSite" id="TMUE_0000000069.1">
    <property type="protein sequence ID" value="TMUE_0000000069.1"/>
    <property type="gene ID" value="WBGene00296017"/>
</dbReference>
<dbReference type="GO" id="GO:0005763">
    <property type="term" value="C:mitochondrial small ribosomal subunit"/>
    <property type="evidence" value="ECO:0007669"/>
    <property type="project" value="InterPro"/>
</dbReference>
<dbReference type="SUPFAM" id="SSF50249">
    <property type="entry name" value="Nucleic acid-binding proteins"/>
    <property type="match status" value="1"/>
</dbReference>
<reference evidence="2" key="1">
    <citation type="submission" date="2019-12" db="UniProtKB">
        <authorList>
            <consortium name="WormBaseParasite"/>
        </authorList>
    </citation>
    <scope>IDENTIFICATION</scope>
</reference>